<dbReference type="AlphaFoldDB" id="A0A061S731"/>
<gene>
    <name evidence="2" type="ORF">TSPGSL018_14172</name>
</gene>
<evidence type="ECO:0000313" key="2">
    <source>
        <dbReference type="EMBL" id="JAC78844.1"/>
    </source>
</evidence>
<organism evidence="2">
    <name type="scientific">Tetraselmis sp. GSL018</name>
    <dbReference type="NCBI Taxonomy" id="582737"/>
    <lineage>
        <taxon>Eukaryota</taxon>
        <taxon>Viridiplantae</taxon>
        <taxon>Chlorophyta</taxon>
        <taxon>core chlorophytes</taxon>
        <taxon>Chlorodendrophyceae</taxon>
        <taxon>Chlorodendrales</taxon>
        <taxon>Chlorodendraceae</taxon>
        <taxon>Tetraselmis</taxon>
    </lineage>
</organism>
<protein>
    <submittedName>
        <fullName evidence="2">Uncharacterized protein</fullName>
    </submittedName>
</protein>
<feature type="region of interest" description="Disordered" evidence="1">
    <location>
        <begin position="206"/>
        <end position="230"/>
    </location>
</feature>
<name>A0A061S731_9CHLO</name>
<evidence type="ECO:0000256" key="1">
    <source>
        <dbReference type="SAM" id="MobiDB-lite"/>
    </source>
</evidence>
<dbReference type="EMBL" id="GBEZ01006563">
    <property type="protein sequence ID" value="JAC78844.1"/>
    <property type="molecule type" value="Transcribed_RNA"/>
</dbReference>
<proteinExistence type="predicted"/>
<sequence length="441" mass="44798">MDACLSRDHREGPPPGLVLPPRFAPVLSIEGCGRAPPSRGLVRRLLAQCGALAAEQSRAGLRPGAPPAGDRPLAAAVCGAAGGGAAAADALRDTGWRLEDGARAPAVRLQWAEHPDVRWERVMDGELAANHYFARRALSRPGSAAQVYLAIASLLERAAAGEPLVGPWGGRAHPMPPTLPASAAAAALDGPPGSLWRWFRRSGGAPWWRAPPPPQPGTGPSSGGGGPPTIAPLHEALRLAAAAGGGSAVVQRHVPGPGGGAPGAPPLVLRAHLLLVGACTGFLHGRLTVAEGSRATTEEAAQAVSLLAEGAPARAAKTAHPAAHNVWRTAQAAASTLLSAVCEDARQAGLLALPNCFEVFDAAFAVDASFACWLLGCTAADDPPSWAVRDALGTALPLIFGGAAATGSAPRDDEGPGFVQVFRRGMGGLRDVKALLARSGQ</sequence>
<accession>A0A061S731</accession>
<reference evidence="2" key="1">
    <citation type="submission" date="2014-05" db="EMBL/GenBank/DDBJ databases">
        <title>The transcriptome of the halophilic microalga Tetraselmis sp. GSL018 isolated from the Great Salt Lake, Utah.</title>
        <authorList>
            <person name="Jinkerson R.E."/>
            <person name="D'Adamo S."/>
            <person name="Posewitz M.C."/>
        </authorList>
    </citation>
    <scope>NUCLEOTIDE SEQUENCE</scope>
    <source>
        <strain evidence="2">GSL018</strain>
    </source>
</reference>